<name>A0A150IXV3_9EURY</name>
<accession>A0A150IS66</accession>
<dbReference type="SUPFAM" id="SSF53448">
    <property type="entry name" value="Nucleotide-diphospho-sugar transferases"/>
    <property type="match status" value="1"/>
</dbReference>
<dbReference type="InterPro" id="IPR029044">
    <property type="entry name" value="Nucleotide-diphossugar_trans"/>
</dbReference>
<dbReference type="PANTHER" id="PTHR48090">
    <property type="entry name" value="UNDECAPRENYL-PHOSPHATE 4-DEOXY-4-FORMAMIDO-L-ARABINOSE TRANSFERASE-RELATED"/>
    <property type="match status" value="1"/>
</dbReference>
<dbReference type="EC" id="2.4.1.-" evidence="4"/>
<gene>
    <name evidence="4" type="primary">aglD_2</name>
    <name evidence="2" type="ORF">APG10_01292</name>
    <name evidence="3" type="ORF">APG11_00884</name>
    <name evidence="4" type="ORF">APG12_01225</name>
</gene>
<dbReference type="CDD" id="cd04179">
    <property type="entry name" value="DPM_DPG-synthase_like"/>
    <property type="match status" value="1"/>
</dbReference>
<dbReference type="Proteomes" id="UP000092403">
    <property type="component" value="Unassembled WGS sequence"/>
</dbReference>
<sequence length="223" mass="25649">MERVSVVVPSFNVEKSIYEVVERIPKDVFEKIVVDDGSIDKTGEIAKKAGAKIIKHEVNYGKGRAMRTGISRAKGDIIVFLDADLQHKPEDIPKLVEPIQQGRADITIGSRFLGNTKSMPIIRKISNTVSTSLIRLFFGINIKDTQSGYRAIRKDFLEKMHLESERYNIETEILSYAGKFHMRIEEVPIETIYGDEKSHFTALDIPKFIYLLFYLKFYKMRKK</sequence>
<dbReference type="InterPro" id="IPR001173">
    <property type="entry name" value="Glyco_trans_2-like"/>
</dbReference>
<evidence type="ECO:0000313" key="6">
    <source>
        <dbReference type="Proteomes" id="UP000092401"/>
    </source>
</evidence>
<evidence type="ECO:0000313" key="7">
    <source>
        <dbReference type="Proteomes" id="UP000092403"/>
    </source>
</evidence>
<accession>A0A150IIX0</accession>
<accession>A0A150IXV3</accession>
<evidence type="ECO:0000313" key="2">
    <source>
        <dbReference type="EMBL" id="KYC44946.1"/>
    </source>
</evidence>
<evidence type="ECO:0000259" key="1">
    <source>
        <dbReference type="Pfam" id="PF00535"/>
    </source>
</evidence>
<dbReference type="EMBL" id="LNJC01000025">
    <property type="protein sequence ID" value="KYC49826.1"/>
    <property type="molecule type" value="Genomic_DNA"/>
</dbReference>
<evidence type="ECO:0000313" key="4">
    <source>
        <dbReference type="EMBL" id="KYC49826.1"/>
    </source>
</evidence>
<evidence type="ECO:0000313" key="5">
    <source>
        <dbReference type="Proteomes" id="UP000091929"/>
    </source>
</evidence>
<dbReference type="InterPro" id="IPR050256">
    <property type="entry name" value="Glycosyltransferase_2"/>
</dbReference>
<dbReference type="GO" id="GO:0016757">
    <property type="term" value="F:glycosyltransferase activity"/>
    <property type="evidence" value="ECO:0007669"/>
    <property type="project" value="UniProtKB-KW"/>
</dbReference>
<dbReference type="Gene3D" id="3.90.550.10">
    <property type="entry name" value="Spore Coat Polysaccharide Biosynthesis Protein SpsA, Chain A"/>
    <property type="match status" value="1"/>
</dbReference>
<dbReference type="PANTHER" id="PTHR48090:SF7">
    <property type="entry name" value="RFBJ PROTEIN"/>
    <property type="match status" value="1"/>
</dbReference>
<dbReference type="Pfam" id="PF00535">
    <property type="entry name" value="Glycos_transf_2"/>
    <property type="match status" value="1"/>
</dbReference>
<evidence type="ECO:0000313" key="3">
    <source>
        <dbReference type="EMBL" id="KYC47806.1"/>
    </source>
</evidence>
<keyword evidence="4" id="KW-0808">Transferase</keyword>
<keyword evidence="4" id="KW-0328">Glycosyltransferase</keyword>
<reference evidence="5 6" key="1">
    <citation type="journal article" date="2016" name="ISME J.">
        <title>Chasing the elusive Euryarchaeota class WSA2: genomes reveal a uniquely fastidious methyl-reducing methanogen.</title>
        <authorList>
            <person name="Nobu M.K."/>
            <person name="Narihiro T."/>
            <person name="Kuroda K."/>
            <person name="Mei R."/>
            <person name="Liu W.T."/>
        </authorList>
    </citation>
    <scope>NUCLEOTIDE SEQUENCE [LARGE SCALE GENOMIC DNA]</scope>
    <source>
        <strain evidence="2">B03fssc0709_Meth_Bin005</strain>
        <strain evidence="3">B15fssc0709_Meth_Bin003</strain>
        <strain evidence="4">BMIXfssc0709_Meth_Bin006</strain>
    </source>
</reference>
<protein>
    <submittedName>
        <fullName evidence="4">Glycosyltransferase AglD</fullName>
        <ecNumber evidence="4">2.4.1.-</ecNumber>
    </submittedName>
</protein>
<organism evidence="4 7">
    <name type="scientific">Candidatus Methanofastidiosum methylothiophilum</name>
    <dbReference type="NCBI Taxonomy" id="1705564"/>
    <lineage>
        <taxon>Archaea</taxon>
        <taxon>Methanobacteriati</taxon>
        <taxon>Methanobacteriota</taxon>
        <taxon>Stenosarchaea group</taxon>
        <taxon>Candidatus Methanofastidiosia</taxon>
        <taxon>Candidatus Methanofastidiosales</taxon>
        <taxon>Candidatus Methanofastidiosaceae</taxon>
        <taxon>Candidatus Methanofastidiosum</taxon>
    </lineage>
</organism>
<dbReference type="Proteomes" id="UP000091929">
    <property type="component" value="Unassembled WGS sequence"/>
</dbReference>
<dbReference type="Proteomes" id="UP000092401">
    <property type="component" value="Unassembled WGS sequence"/>
</dbReference>
<feature type="domain" description="Glycosyltransferase 2-like" evidence="1">
    <location>
        <begin position="5"/>
        <end position="159"/>
    </location>
</feature>
<dbReference type="AlphaFoldDB" id="A0A150IXV3"/>
<comment type="caution">
    <text evidence="4">The sequence shown here is derived from an EMBL/GenBank/DDBJ whole genome shotgun (WGS) entry which is preliminary data.</text>
</comment>
<dbReference type="EMBL" id="LNGF01000016">
    <property type="protein sequence ID" value="KYC47806.1"/>
    <property type="molecule type" value="Genomic_DNA"/>
</dbReference>
<proteinExistence type="predicted"/>
<dbReference type="EMBL" id="LNGE01000036">
    <property type="protein sequence ID" value="KYC44946.1"/>
    <property type="molecule type" value="Genomic_DNA"/>
</dbReference>